<dbReference type="PANTHER" id="PTHR40658">
    <property type="match status" value="1"/>
</dbReference>
<reference evidence="1 2" key="1">
    <citation type="journal article" date="2023" name="Microbiol. Spectr.">
        <title>Symbiosis of Carpenter Bees with Uncharacterized Lactic Acid Bacteria Showing NAD Auxotrophy.</title>
        <authorList>
            <person name="Kawasaki S."/>
            <person name="Ozawa K."/>
            <person name="Mori T."/>
            <person name="Yamamoto A."/>
            <person name="Ito M."/>
            <person name="Ohkuma M."/>
            <person name="Sakamoto M."/>
            <person name="Matsutani M."/>
        </authorList>
    </citation>
    <scope>NUCLEOTIDE SEQUENCE [LARGE SCALE GENOMIC DNA]</scope>
    <source>
        <strain evidence="1 2">KimC2</strain>
    </source>
</reference>
<accession>A0AAU9DGJ6</accession>
<evidence type="ECO:0008006" key="3">
    <source>
        <dbReference type="Google" id="ProtNLM"/>
    </source>
</evidence>
<evidence type="ECO:0000313" key="1">
    <source>
        <dbReference type="EMBL" id="BDR57391.1"/>
    </source>
</evidence>
<dbReference type="Pfam" id="PF08020">
    <property type="entry name" value="DUF1706"/>
    <property type="match status" value="1"/>
</dbReference>
<dbReference type="RefSeq" id="WP_317696452.1">
    <property type="nucleotide sequence ID" value="NZ_AP026801.1"/>
</dbReference>
<protein>
    <recommendedName>
        <fullName evidence="3">ClbS/DfsB family four-helix bundle protein</fullName>
    </recommendedName>
</protein>
<organism evidence="1 2">
    <name type="scientific">Xylocopilactobacillus apis</name>
    <dbReference type="NCBI Taxonomy" id="2932183"/>
    <lineage>
        <taxon>Bacteria</taxon>
        <taxon>Bacillati</taxon>
        <taxon>Bacillota</taxon>
        <taxon>Bacilli</taxon>
        <taxon>Lactobacillales</taxon>
        <taxon>Lactobacillaceae</taxon>
        <taxon>Xylocopilactobacillus</taxon>
    </lineage>
</organism>
<dbReference type="PIRSF" id="PIRSF031551">
    <property type="entry name" value="DUF1706"/>
    <property type="match status" value="1"/>
</dbReference>
<dbReference type="KEGG" id="xak:KIMC2_19530"/>
<sequence>MARPTTKEDLIAASTENFEKLIKLLDSLTEEEKNGKFHFDLEKEKGAHWKRDQNIRDVLIHLYEWQVLLLNWVKNNQKGVAKDFLPDGYNWRNYGEMNLELWRKHQNTPYDEALEDLKDTHQKVMKLIDSFSNEELFSKGVFPWTGNNTLGAYIVSSTSSHYDWALKKIRKYLKSQK</sequence>
<evidence type="ECO:0000313" key="2">
    <source>
        <dbReference type="Proteomes" id="UP001321804"/>
    </source>
</evidence>
<dbReference type="EMBL" id="AP026801">
    <property type="protein sequence ID" value="BDR57391.1"/>
    <property type="molecule type" value="Genomic_DNA"/>
</dbReference>
<dbReference type="SUPFAM" id="SSF109854">
    <property type="entry name" value="DinB/YfiT-like putative metalloenzymes"/>
    <property type="match status" value="1"/>
</dbReference>
<dbReference type="Gene3D" id="1.20.120.450">
    <property type="entry name" value="dinb family like domain"/>
    <property type="match status" value="1"/>
</dbReference>
<gene>
    <name evidence="1" type="ORF">KIMC2_19530</name>
</gene>
<dbReference type="AlphaFoldDB" id="A0AAU9DGJ6"/>
<dbReference type="InterPro" id="IPR034660">
    <property type="entry name" value="DinB/YfiT-like"/>
</dbReference>
<name>A0AAU9DGJ6_9LACO</name>
<dbReference type="PANTHER" id="PTHR40658:SF4">
    <property type="entry name" value="HYPOTHETICAL CYTOSOLIC PROTEIN"/>
    <property type="match status" value="1"/>
</dbReference>
<dbReference type="Proteomes" id="UP001321804">
    <property type="component" value="Chromosome"/>
</dbReference>
<keyword evidence="2" id="KW-1185">Reference proteome</keyword>
<proteinExistence type="predicted"/>
<dbReference type="InterPro" id="IPR012550">
    <property type="entry name" value="DUF1706"/>
</dbReference>